<protein>
    <submittedName>
        <fullName evidence="2">Uncharacterized protein</fullName>
    </submittedName>
</protein>
<gene>
    <name evidence="2" type="ORF">H2204_000130</name>
</gene>
<evidence type="ECO:0000313" key="3">
    <source>
        <dbReference type="Proteomes" id="UP001172681"/>
    </source>
</evidence>
<accession>A0AA38YG61</accession>
<comment type="caution">
    <text evidence="2">The sequence shown here is derived from an EMBL/GenBank/DDBJ whole genome shotgun (WGS) entry which is preliminary data.</text>
</comment>
<name>A0AA38YG61_9EURO</name>
<reference evidence="2" key="1">
    <citation type="submission" date="2022-10" db="EMBL/GenBank/DDBJ databases">
        <title>Culturing micro-colonial fungi from biological soil crusts in the Mojave desert and describing Neophaeococcomyces mojavensis, and introducing the new genera and species Taxawa tesnikishii.</title>
        <authorList>
            <person name="Kurbessoian T."/>
            <person name="Stajich J.E."/>
        </authorList>
    </citation>
    <scope>NUCLEOTIDE SEQUENCE</scope>
    <source>
        <strain evidence="2">TK_35</strain>
    </source>
</reference>
<evidence type="ECO:0000256" key="1">
    <source>
        <dbReference type="SAM" id="MobiDB-lite"/>
    </source>
</evidence>
<feature type="compositionally biased region" description="Polar residues" evidence="1">
    <location>
        <begin position="176"/>
        <end position="185"/>
    </location>
</feature>
<organism evidence="2 3">
    <name type="scientific">Knufia peltigerae</name>
    <dbReference type="NCBI Taxonomy" id="1002370"/>
    <lineage>
        <taxon>Eukaryota</taxon>
        <taxon>Fungi</taxon>
        <taxon>Dikarya</taxon>
        <taxon>Ascomycota</taxon>
        <taxon>Pezizomycotina</taxon>
        <taxon>Eurotiomycetes</taxon>
        <taxon>Chaetothyriomycetidae</taxon>
        <taxon>Chaetothyriales</taxon>
        <taxon>Trichomeriaceae</taxon>
        <taxon>Knufia</taxon>
    </lineage>
</organism>
<proteinExistence type="predicted"/>
<dbReference type="AlphaFoldDB" id="A0AA38YG61"/>
<keyword evidence="3" id="KW-1185">Reference proteome</keyword>
<evidence type="ECO:0000313" key="2">
    <source>
        <dbReference type="EMBL" id="KAJ9647501.1"/>
    </source>
</evidence>
<sequence length="540" mass="60707">MALSIPCGTTGQPRLDTWLCIQRLLTLVILTCTGLAVGPRHQTGADEMPRFQVSSSVEIIITNTRSISLSLNNAVSSSKRPVEDAEPHDLDHIDLRLATSDHIASEPVNLVVQLNDTYTTFTNARAIVPVASDLDPRNRYLLRATHMGGPNLTGRVLEFNGIWVEKLTEHPETQPAHPSNNAKNISSRERMEEAQTVQVATKRTIEILTSEISFCPISKKENQDTMINRASVWYDQLGSTHNIDAITMSTKDLRLLPSSDEMRATVSHLFFRSGPPGTTLFARPWTFTTYSPSVLILQLGLDEFTTFFADPENRNTRSREHFINEFVNAYVKFLKAIRRTAYPFNSESLSSARRNAIDDPTYISNSAPSTLPIFLIAPFSSSGHLVTKKTRLDRIINDALSRVAQVALADGDVSTFWIDTTGWLDRKRDFVTATHDVGVECQLLLNQTGTSPHRMLNPAANLKVSTLLWDHICPYIDRDNNATSTTSQQRAKWCPFDRRNRYVGNVYLPQDVEVERTVLERRINRIKQRFKIVGTGIVID</sequence>
<dbReference type="Proteomes" id="UP001172681">
    <property type="component" value="Unassembled WGS sequence"/>
</dbReference>
<dbReference type="EMBL" id="JAPDRN010000001">
    <property type="protein sequence ID" value="KAJ9647501.1"/>
    <property type="molecule type" value="Genomic_DNA"/>
</dbReference>
<feature type="region of interest" description="Disordered" evidence="1">
    <location>
        <begin position="169"/>
        <end position="189"/>
    </location>
</feature>